<dbReference type="EMBL" id="CVTD020000001">
    <property type="protein sequence ID" value="CRZ33226.1"/>
    <property type="molecule type" value="Genomic_DNA"/>
</dbReference>
<dbReference type="PANTHER" id="PTHR43031:SF1">
    <property type="entry name" value="PYRIDINE NUCLEOTIDE-DISULPHIDE OXIDOREDUCTASE"/>
    <property type="match status" value="1"/>
</dbReference>
<feature type="domain" description="Rhodanese" evidence="1">
    <location>
        <begin position="17"/>
        <end position="101"/>
    </location>
</feature>
<evidence type="ECO:0000313" key="3">
    <source>
        <dbReference type="Proteomes" id="UP000236497"/>
    </source>
</evidence>
<name>A0A0H5SEC0_HERHM</name>
<dbReference type="SMART" id="SM00450">
    <property type="entry name" value="RHOD"/>
    <property type="match status" value="1"/>
</dbReference>
<keyword evidence="3" id="KW-1185">Reference proteome</keyword>
<dbReference type="Pfam" id="PF00581">
    <property type="entry name" value="Rhodanese"/>
    <property type="match status" value="1"/>
</dbReference>
<evidence type="ECO:0000259" key="1">
    <source>
        <dbReference type="PROSITE" id="PS50206"/>
    </source>
</evidence>
<accession>A0A0H5SEC0</accession>
<proteinExistence type="predicted"/>
<dbReference type="InterPro" id="IPR050229">
    <property type="entry name" value="GlpE_sulfurtransferase"/>
</dbReference>
<evidence type="ECO:0000313" key="2">
    <source>
        <dbReference type="EMBL" id="CRZ33226.1"/>
    </source>
</evidence>
<protein>
    <recommendedName>
        <fullName evidence="1">Rhodanese domain-containing protein</fullName>
    </recommendedName>
</protein>
<dbReference type="SUPFAM" id="SSF52821">
    <property type="entry name" value="Rhodanese/Cell cycle control phosphatase"/>
    <property type="match status" value="1"/>
</dbReference>
<dbReference type="InterPro" id="IPR036873">
    <property type="entry name" value="Rhodanese-like_dom_sf"/>
</dbReference>
<dbReference type="PROSITE" id="PS50206">
    <property type="entry name" value="RHODANESE_3"/>
    <property type="match status" value="1"/>
</dbReference>
<organism evidence="2 3">
    <name type="scientific">Herbinix hemicellulosilytica</name>
    <dbReference type="NCBI Taxonomy" id="1564487"/>
    <lineage>
        <taxon>Bacteria</taxon>
        <taxon>Bacillati</taxon>
        <taxon>Bacillota</taxon>
        <taxon>Clostridia</taxon>
        <taxon>Lachnospirales</taxon>
        <taxon>Lachnospiraceae</taxon>
        <taxon>Herbinix</taxon>
    </lineage>
</organism>
<dbReference type="PANTHER" id="PTHR43031">
    <property type="entry name" value="FAD-DEPENDENT OXIDOREDUCTASE"/>
    <property type="match status" value="1"/>
</dbReference>
<dbReference type="Gene3D" id="3.40.250.10">
    <property type="entry name" value="Rhodanese-like domain"/>
    <property type="match status" value="1"/>
</dbReference>
<dbReference type="RefSeq" id="WP_103201417.1">
    <property type="nucleotide sequence ID" value="NZ_CVTD020000001.1"/>
</dbReference>
<dbReference type="AlphaFoldDB" id="A0A0H5SEC0"/>
<gene>
    <name evidence="2" type="ORF">HHT355_0003</name>
</gene>
<dbReference type="InterPro" id="IPR001763">
    <property type="entry name" value="Rhodanese-like_dom"/>
</dbReference>
<dbReference type="Proteomes" id="UP000236497">
    <property type="component" value="Unassembled WGS sequence"/>
</dbReference>
<reference evidence="2 3" key="1">
    <citation type="submission" date="2015-06" db="EMBL/GenBank/DDBJ databases">
        <authorList>
            <person name="Wibberg Daniel"/>
        </authorList>
    </citation>
    <scope>NUCLEOTIDE SEQUENCE [LARGE SCALE GENOMIC DNA]</scope>
    <source>
        <strain evidence="2 3">T3/55T</strain>
    </source>
</reference>
<sequence>MSCLETIKADDVVYYIGHPDVLIIDLRNKEDYIKGHIPSAVNIPYDNLKDQLAVLKQKKLLILYCDRGNISLIAARDLMKYGCKIKSMYGGIRAYHGRLETGGL</sequence>
<dbReference type="OrthoDB" id="9800872at2"/>
<dbReference type="CDD" id="cd00158">
    <property type="entry name" value="RHOD"/>
    <property type="match status" value="1"/>
</dbReference>